<reference evidence="1" key="2">
    <citation type="submission" date="2025-09" db="UniProtKB">
        <authorList>
            <consortium name="Ensembl"/>
        </authorList>
    </citation>
    <scope>IDENTIFICATION</scope>
</reference>
<proteinExistence type="predicted"/>
<name>A0A3Q3A1A1_KRYMA</name>
<keyword evidence="2" id="KW-1185">Reference proteome</keyword>
<evidence type="ECO:0000313" key="2">
    <source>
        <dbReference type="Proteomes" id="UP000264800"/>
    </source>
</evidence>
<dbReference type="AlphaFoldDB" id="A0A3Q3A1A1"/>
<accession>A0A3Q3A1A1</accession>
<dbReference type="STRING" id="37003.ENSKMAP00000009978"/>
<dbReference type="Ensembl" id="ENSKMAT00000010137.1">
    <property type="protein sequence ID" value="ENSKMAP00000009978.1"/>
    <property type="gene ID" value="ENSKMAG00000007502.1"/>
</dbReference>
<dbReference type="Gene3D" id="3.10.20.370">
    <property type="match status" value="1"/>
</dbReference>
<evidence type="ECO:0000313" key="1">
    <source>
        <dbReference type="Ensembl" id="ENSKMAP00000009978.1"/>
    </source>
</evidence>
<evidence type="ECO:0008006" key="3">
    <source>
        <dbReference type="Google" id="ProtNLM"/>
    </source>
</evidence>
<sequence length="107" mass="11700">HLTKASQTEEAPEIYPQETENTHCKKNLYRDVVPPTGGRYAFAVLCQSTQTGLSPQPVAYYSTAFSEVELGLPLCYRAMVGVGLTIMGDLLICQTLPVPGSTRCLMM</sequence>
<protein>
    <recommendedName>
        <fullName evidence="3">Reverse transcriptase/retrotransposon-derived protein RNase H-like domain-containing protein</fullName>
    </recommendedName>
</protein>
<dbReference type="GeneTree" id="ENSGT00940000178146"/>
<dbReference type="Proteomes" id="UP000264800">
    <property type="component" value="Unplaced"/>
</dbReference>
<organism evidence="1 2">
    <name type="scientific">Kryptolebias marmoratus</name>
    <name type="common">Mangrove killifish</name>
    <name type="synonym">Rivulus marmoratus</name>
    <dbReference type="NCBI Taxonomy" id="37003"/>
    <lineage>
        <taxon>Eukaryota</taxon>
        <taxon>Metazoa</taxon>
        <taxon>Chordata</taxon>
        <taxon>Craniata</taxon>
        <taxon>Vertebrata</taxon>
        <taxon>Euteleostomi</taxon>
        <taxon>Actinopterygii</taxon>
        <taxon>Neopterygii</taxon>
        <taxon>Teleostei</taxon>
        <taxon>Neoteleostei</taxon>
        <taxon>Acanthomorphata</taxon>
        <taxon>Ovalentaria</taxon>
        <taxon>Atherinomorphae</taxon>
        <taxon>Cyprinodontiformes</taxon>
        <taxon>Rivulidae</taxon>
        <taxon>Kryptolebias</taxon>
    </lineage>
</organism>
<reference evidence="1" key="1">
    <citation type="submission" date="2025-08" db="UniProtKB">
        <authorList>
            <consortium name="Ensembl"/>
        </authorList>
    </citation>
    <scope>IDENTIFICATION</scope>
</reference>